<feature type="domain" description="NodB homology" evidence="1">
    <location>
        <begin position="1"/>
        <end position="173"/>
    </location>
</feature>
<protein>
    <recommendedName>
        <fullName evidence="1">NodB homology domain-containing protein</fullName>
    </recommendedName>
</protein>
<dbReference type="GO" id="GO:0016810">
    <property type="term" value="F:hydrolase activity, acting on carbon-nitrogen (but not peptide) bonds"/>
    <property type="evidence" value="ECO:0007669"/>
    <property type="project" value="InterPro"/>
</dbReference>
<dbReference type="GO" id="GO:0005975">
    <property type="term" value="P:carbohydrate metabolic process"/>
    <property type="evidence" value="ECO:0007669"/>
    <property type="project" value="InterPro"/>
</dbReference>
<name>A0A9P8CJ99_9HELO</name>
<dbReference type="SUPFAM" id="SSF88713">
    <property type="entry name" value="Glycoside hydrolase/deacetylase"/>
    <property type="match status" value="1"/>
</dbReference>
<evidence type="ECO:0000259" key="1">
    <source>
        <dbReference type="PROSITE" id="PS51677"/>
    </source>
</evidence>
<dbReference type="EMBL" id="MU253737">
    <property type="protein sequence ID" value="KAG9249254.1"/>
    <property type="molecule type" value="Genomic_DNA"/>
</dbReference>
<gene>
    <name evidence="2" type="ORF">BJ878DRAFT_537477</name>
</gene>
<sequence>MLYQVGVPRLLNIFKEFGNTDKVSWFIPGYSMETLPAETKAIMGSGYEIGLHGYDHESAFQLSKQHQRDVLAKCISLPEVLSGTKSLGYRAPLMDMTPVRILPRVKDSNGYVDTRPIERMWKDSFEWLYENGCDGAGPSDFIFPTDLTSRHIGNGSYHWHDRTVSPLGTRTWR</sequence>
<dbReference type="PROSITE" id="PS51677">
    <property type="entry name" value="NODB"/>
    <property type="match status" value="1"/>
</dbReference>
<keyword evidence="3" id="KW-1185">Reference proteome</keyword>
<dbReference type="PANTHER" id="PTHR47561">
    <property type="entry name" value="POLYSACCHARIDE DEACETYLASE FAMILY PROTEIN (AFU_ORTHOLOGUE AFUA_6G05030)"/>
    <property type="match status" value="1"/>
</dbReference>
<organism evidence="2 3">
    <name type="scientific">Calycina marina</name>
    <dbReference type="NCBI Taxonomy" id="1763456"/>
    <lineage>
        <taxon>Eukaryota</taxon>
        <taxon>Fungi</taxon>
        <taxon>Dikarya</taxon>
        <taxon>Ascomycota</taxon>
        <taxon>Pezizomycotina</taxon>
        <taxon>Leotiomycetes</taxon>
        <taxon>Helotiales</taxon>
        <taxon>Pezizellaceae</taxon>
        <taxon>Calycina</taxon>
    </lineage>
</organism>
<dbReference type="PANTHER" id="PTHR47561:SF2">
    <property type="entry name" value="HYPOTHETICAL POLYSACCHARIDE DEACETYLASE (EUROFUNG)"/>
    <property type="match status" value="1"/>
</dbReference>
<comment type="caution">
    <text evidence="2">The sequence shown here is derived from an EMBL/GenBank/DDBJ whole genome shotgun (WGS) entry which is preliminary data.</text>
</comment>
<evidence type="ECO:0000313" key="3">
    <source>
        <dbReference type="Proteomes" id="UP000887226"/>
    </source>
</evidence>
<dbReference type="OrthoDB" id="504708at2759"/>
<dbReference type="InterPro" id="IPR002509">
    <property type="entry name" value="NODB_dom"/>
</dbReference>
<dbReference type="Proteomes" id="UP000887226">
    <property type="component" value="Unassembled WGS sequence"/>
</dbReference>
<reference evidence="2" key="1">
    <citation type="journal article" date="2021" name="IMA Fungus">
        <title>Genomic characterization of three marine fungi, including Emericellopsis atlantica sp. nov. with signatures of a generalist lifestyle and marine biomass degradation.</title>
        <authorList>
            <person name="Hagestad O.C."/>
            <person name="Hou L."/>
            <person name="Andersen J.H."/>
            <person name="Hansen E.H."/>
            <person name="Altermark B."/>
            <person name="Li C."/>
            <person name="Kuhnert E."/>
            <person name="Cox R.J."/>
            <person name="Crous P.W."/>
            <person name="Spatafora J.W."/>
            <person name="Lail K."/>
            <person name="Amirebrahimi M."/>
            <person name="Lipzen A."/>
            <person name="Pangilinan J."/>
            <person name="Andreopoulos W."/>
            <person name="Hayes R.D."/>
            <person name="Ng V."/>
            <person name="Grigoriev I.V."/>
            <person name="Jackson S.A."/>
            <person name="Sutton T.D.S."/>
            <person name="Dobson A.D.W."/>
            <person name="Rama T."/>
        </authorList>
    </citation>
    <scope>NUCLEOTIDE SEQUENCE</scope>
    <source>
        <strain evidence="2">TRa3180A</strain>
    </source>
</reference>
<evidence type="ECO:0000313" key="2">
    <source>
        <dbReference type="EMBL" id="KAG9249254.1"/>
    </source>
</evidence>
<dbReference type="InterPro" id="IPR011330">
    <property type="entry name" value="Glyco_hydro/deAcase_b/a-brl"/>
</dbReference>
<dbReference type="AlphaFoldDB" id="A0A9P8CJ99"/>
<dbReference type="Pfam" id="PF01522">
    <property type="entry name" value="Polysacc_deac_1"/>
    <property type="match status" value="1"/>
</dbReference>
<dbReference type="Gene3D" id="3.20.20.370">
    <property type="entry name" value="Glycoside hydrolase/deacetylase"/>
    <property type="match status" value="1"/>
</dbReference>
<accession>A0A9P8CJ99</accession>
<proteinExistence type="predicted"/>